<gene>
    <name evidence="1" type="ORF">E0485_18420</name>
</gene>
<dbReference type="RefSeq" id="WP_132419537.1">
    <property type="nucleotide sequence ID" value="NZ_SKFG01000022.1"/>
</dbReference>
<evidence type="ECO:0000313" key="1">
    <source>
        <dbReference type="EMBL" id="TCZ75125.1"/>
    </source>
</evidence>
<keyword evidence="2" id="KW-1185">Reference proteome</keyword>
<reference evidence="1 2" key="1">
    <citation type="submission" date="2019-03" db="EMBL/GenBank/DDBJ databases">
        <authorList>
            <person name="Kim M.K.M."/>
        </authorList>
    </citation>
    <scope>NUCLEOTIDE SEQUENCE [LARGE SCALE GENOMIC DNA]</scope>
    <source>
        <strain evidence="1 2">18JY21-1</strain>
    </source>
</reference>
<evidence type="ECO:0000313" key="2">
    <source>
        <dbReference type="Proteomes" id="UP000295418"/>
    </source>
</evidence>
<dbReference type="Proteomes" id="UP000295418">
    <property type="component" value="Unassembled WGS sequence"/>
</dbReference>
<dbReference type="EMBL" id="SKFG01000022">
    <property type="protein sequence ID" value="TCZ75125.1"/>
    <property type="molecule type" value="Genomic_DNA"/>
</dbReference>
<name>A0A4R4EB66_9BACL</name>
<dbReference type="SUPFAM" id="SSF82171">
    <property type="entry name" value="DPP6 N-terminal domain-like"/>
    <property type="match status" value="1"/>
</dbReference>
<sequence length="624" mass="71245">MKRWSMHYRNFIIICVLIVSFAALILVALGPHHLPDKLPVQAAVTPSPTNQTVATPPTNNDTADIDLFKLVQEDKYLYFRVNENNQVWDYKPGQPIWYSQTDARFMLAIDVPYPNRITPKQLEILRNNIAITTTTGEPVSFTIMEGDSEQQLIISLKGTPNSDLTLTFFSADQSQIKPFIIYYMKPFDYKIISDRIPLLDKAFVFSKENIVLPLSVQTHASHVLLFQFTDEVDRASVDEHFKAILTNVNWSVDWVDNRTFNLVLNFDHKLEESYLKLSASGIRNARGVELKSTNYIVIEPTDTKGYGSYDLSTNTIAAWFNTNRQYDEIMPSSNDNWLLASTVLKKAAQSQHLYEILDEQGNVVKQFDFNSLVSPHWLNDEAGLLYINGRANSRELVLYDLDTDSTKLIWQTPDASSQILGFAIEPKSGVIAVAWGKSNSLEIYELHMEILRNIRDSSPKRYPIIGKLACNDTPCSYPLEWLNDNYLIYPTNDGRQILNIKLEQSRLFAKTLVQTKYSLFGIIPYRSKNWAVAMSKEKDHQQWIWSDGEQDITFTTELVIPDQEQLLKGLYGNGSTALFYVHNMGWYKIDPSARTTQLTNDVISSLQPELIIGQHKGKLIIGLE</sequence>
<dbReference type="AlphaFoldDB" id="A0A4R4EB66"/>
<proteinExistence type="predicted"/>
<comment type="caution">
    <text evidence="1">The sequence shown here is derived from an EMBL/GenBank/DDBJ whole genome shotgun (WGS) entry which is preliminary data.</text>
</comment>
<protein>
    <submittedName>
        <fullName evidence="1">Uncharacterized protein</fullName>
    </submittedName>
</protein>
<dbReference type="OrthoDB" id="9812921at2"/>
<accession>A0A4R4EB66</accession>
<organism evidence="1 2">
    <name type="scientific">Paenibacillus albiflavus</name>
    <dbReference type="NCBI Taxonomy" id="2545760"/>
    <lineage>
        <taxon>Bacteria</taxon>
        <taxon>Bacillati</taxon>
        <taxon>Bacillota</taxon>
        <taxon>Bacilli</taxon>
        <taxon>Bacillales</taxon>
        <taxon>Paenibacillaceae</taxon>
        <taxon>Paenibacillus</taxon>
    </lineage>
</organism>